<sequence length="350" mass="39997">MDWYFTRETDDYVVPDDQETEDISTEKLSEKSSNETAPEFYYDEQTLSDKISDKISGHRCKKSSNSSAHKQTSSINCRGGMSETSIQSISDFRLPNNIGQIDDTFLNSLLEDDLQNDFFADVNMDSLILITDPARSVSSTCVKPFGFLQSLNYTLEDWEKENSSSSSSLIPDEFKTSEELPMFQNVMVNSKSDAIANLDEPECMEQTVLQELEHVMIQMNNETRICFRNALYRLAENSKRVKYKNRDEDLNCENSRKEKNHVVAKLNAIDRTVANMMFCNPFFSPHNFLAETTTEISLKNSFDDQTSMHLQASTYQGNNASHLSDDLTREKSESVAEYFSEVSDSHSNHF</sequence>
<comment type="caution">
    <text evidence="1">The sequence shown here is derived from an EMBL/GenBank/DDBJ whole genome shotgun (WGS) entry which is preliminary data.</text>
</comment>
<accession>A0ACB7V2B2</accession>
<reference evidence="2" key="1">
    <citation type="journal article" date="2022" name="Nat. Commun.">
        <title>Chromosome evolution and the genetic basis of agronomically important traits in greater yam.</title>
        <authorList>
            <person name="Bredeson J.V."/>
            <person name="Lyons J.B."/>
            <person name="Oniyinde I.O."/>
            <person name="Okereke N.R."/>
            <person name="Kolade O."/>
            <person name="Nnabue I."/>
            <person name="Nwadili C.O."/>
            <person name="Hribova E."/>
            <person name="Parker M."/>
            <person name="Nwogha J."/>
            <person name="Shu S."/>
            <person name="Carlson J."/>
            <person name="Kariba R."/>
            <person name="Muthemba S."/>
            <person name="Knop K."/>
            <person name="Barton G.J."/>
            <person name="Sherwood A.V."/>
            <person name="Lopez-Montes A."/>
            <person name="Asiedu R."/>
            <person name="Jamnadass R."/>
            <person name="Muchugi A."/>
            <person name="Goodstein D."/>
            <person name="Egesi C.N."/>
            <person name="Featherston J."/>
            <person name="Asfaw A."/>
            <person name="Simpson G.G."/>
            <person name="Dolezel J."/>
            <person name="Hendre P.S."/>
            <person name="Van Deynze A."/>
            <person name="Kumar P.L."/>
            <person name="Obidiegwu J.E."/>
            <person name="Bhattacharjee R."/>
            <person name="Rokhsar D.S."/>
        </authorList>
    </citation>
    <scope>NUCLEOTIDE SEQUENCE [LARGE SCALE GENOMIC DNA]</scope>
    <source>
        <strain evidence="2">cv. TDa95/00328</strain>
    </source>
</reference>
<organism evidence="1 2">
    <name type="scientific">Dioscorea alata</name>
    <name type="common">Purple yam</name>
    <dbReference type="NCBI Taxonomy" id="55571"/>
    <lineage>
        <taxon>Eukaryota</taxon>
        <taxon>Viridiplantae</taxon>
        <taxon>Streptophyta</taxon>
        <taxon>Embryophyta</taxon>
        <taxon>Tracheophyta</taxon>
        <taxon>Spermatophyta</taxon>
        <taxon>Magnoliopsida</taxon>
        <taxon>Liliopsida</taxon>
        <taxon>Dioscoreales</taxon>
        <taxon>Dioscoreaceae</taxon>
        <taxon>Dioscorea</taxon>
    </lineage>
</organism>
<protein>
    <submittedName>
        <fullName evidence="1">Uncharacterized protein</fullName>
    </submittedName>
</protein>
<evidence type="ECO:0000313" key="1">
    <source>
        <dbReference type="EMBL" id="KAH7667291.1"/>
    </source>
</evidence>
<name>A0ACB7V2B2_DIOAL</name>
<keyword evidence="2" id="KW-1185">Reference proteome</keyword>
<dbReference type="Proteomes" id="UP000827976">
    <property type="component" value="Chromosome 12"/>
</dbReference>
<proteinExistence type="predicted"/>
<evidence type="ECO:0000313" key="2">
    <source>
        <dbReference type="Proteomes" id="UP000827976"/>
    </source>
</evidence>
<dbReference type="EMBL" id="CM037022">
    <property type="protein sequence ID" value="KAH7667291.1"/>
    <property type="molecule type" value="Genomic_DNA"/>
</dbReference>
<gene>
    <name evidence="1" type="ORF">IHE45_12G049200</name>
</gene>